<reference evidence="1 2" key="1">
    <citation type="submission" date="2018-03" db="EMBL/GenBank/DDBJ databases">
        <authorList>
            <person name="Jacobs-Sera D."/>
            <person name="Garlena R.A."/>
            <person name="Russell D.A."/>
            <person name="Pope W.H."/>
            <person name="Hatfull G.F."/>
        </authorList>
    </citation>
    <scope>NUCLEOTIDE SEQUENCE [LARGE SCALE GENOMIC DNA]</scope>
</reference>
<name>A0A2R4A299_9CAUD</name>
<gene>
    <name evidence="1" type="primary">46</name>
    <name evidence="1" type="ORF">PBI_PISTACHIO_46</name>
</gene>
<evidence type="ECO:0000313" key="2">
    <source>
        <dbReference type="Proteomes" id="UP000244797"/>
    </source>
</evidence>
<dbReference type="KEGG" id="vg:64868444"/>
<proteinExistence type="predicted"/>
<evidence type="ECO:0000313" key="1">
    <source>
        <dbReference type="EMBL" id="AVR57119.1"/>
    </source>
</evidence>
<dbReference type="EMBL" id="MH047633">
    <property type="protein sequence ID" value="AVR57119.1"/>
    <property type="molecule type" value="Genomic_DNA"/>
</dbReference>
<accession>A0A2R4A299</accession>
<sequence length="60" mass="6992">MRTAIATFVLPHDASQDQIDYAEQQAVRELRRIGAYGEVWREGVEKRPEGLHFTYTAKER</sequence>
<dbReference type="Proteomes" id="UP000244797">
    <property type="component" value="Segment"/>
</dbReference>
<protein>
    <submittedName>
        <fullName evidence="1">Uncharacterized protein</fullName>
    </submittedName>
</protein>
<organism evidence="1 2">
    <name type="scientific">Mycobacterium phage Pistachio</name>
    <dbReference type="NCBI Taxonomy" id="2126722"/>
    <lineage>
        <taxon>Viruses</taxon>
        <taxon>Duplodnaviria</taxon>
        <taxon>Heunggongvirae</taxon>
        <taxon>Uroviricota</taxon>
        <taxon>Caudoviricetes</taxon>
        <taxon>Veracruzvirus</taxon>
        <taxon>Veracruzvirus pistachio</taxon>
    </lineage>
</organism>
<dbReference type="RefSeq" id="YP_010060581.1">
    <property type="nucleotide sequence ID" value="NC_054773.1"/>
</dbReference>
<keyword evidence="2" id="KW-1185">Reference proteome</keyword>
<dbReference type="GeneID" id="64868444"/>